<feature type="transmembrane region" description="Helical" evidence="1">
    <location>
        <begin position="53"/>
        <end position="75"/>
    </location>
</feature>
<evidence type="ECO:0000256" key="1">
    <source>
        <dbReference type="SAM" id="Phobius"/>
    </source>
</evidence>
<proteinExistence type="predicted"/>
<evidence type="ECO:0000313" key="2">
    <source>
        <dbReference type="EMBL" id="WTT17343.1"/>
    </source>
</evidence>
<protein>
    <submittedName>
        <fullName evidence="2">Uncharacterized protein</fullName>
    </submittedName>
</protein>
<name>A0AAU1ZYA0_9ACTN</name>
<dbReference type="AlphaFoldDB" id="A0AAU1ZYA0"/>
<keyword evidence="1" id="KW-1133">Transmembrane helix</keyword>
<sequence length="231" mass="26297">MTRRGKQRLFTDRLGIQAEVEAAEWCWIDKIPQPPADVLTATPRLRPARMRPLGMVGAVLGAPFIPVIAFFELLAKMEAAVMRSLDTKEEKERWQAEKDDEKRRDATIAQQGLDKVFDGNWGADAGQFLLRWYSHSTHHQRLLLATEDGIVLAAPPQRVSVGREKHMQIVARLSATEATLVDPFSGEFETRMLLIRFRDGSWLRVETEELRSELHMYALRHPLADGSRPDS</sequence>
<keyword evidence="1" id="KW-0812">Transmembrane</keyword>
<gene>
    <name evidence="2" type="ORF">OHA22_18270</name>
</gene>
<organism evidence="2">
    <name type="scientific">Streptomyces sp. NBC_00093</name>
    <dbReference type="NCBI Taxonomy" id="2975649"/>
    <lineage>
        <taxon>Bacteria</taxon>
        <taxon>Bacillati</taxon>
        <taxon>Actinomycetota</taxon>
        <taxon>Actinomycetes</taxon>
        <taxon>Kitasatosporales</taxon>
        <taxon>Streptomycetaceae</taxon>
        <taxon>Streptomyces</taxon>
    </lineage>
</organism>
<keyword evidence="1" id="KW-0472">Membrane</keyword>
<accession>A0AAU1ZYA0</accession>
<reference evidence="2" key="1">
    <citation type="submission" date="2022-10" db="EMBL/GenBank/DDBJ databases">
        <title>The complete genomes of actinobacterial strains from the NBC collection.</title>
        <authorList>
            <person name="Joergensen T.S."/>
            <person name="Alvarez Arevalo M."/>
            <person name="Sterndorff E.B."/>
            <person name="Faurdal D."/>
            <person name="Vuksanovic O."/>
            <person name="Mourched A.-S."/>
            <person name="Charusanti P."/>
            <person name="Shaw S."/>
            <person name="Blin K."/>
            <person name="Weber T."/>
        </authorList>
    </citation>
    <scope>NUCLEOTIDE SEQUENCE</scope>
    <source>
        <strain evidence="2">NBC_00093</strain>
    </source>
</reference>
<dbReference type="EMBL" id="CP108222">
    <property type="protein sequence ID" value="WTT17343.1"/>
    <property type="molecule type" value="Genomic_DNA"/>
</dbReference>